<feature type="compositionally biased region" description="Low complexity" evidence="1">
    <location>
        <begin position="170"/>
        <end position="182"/>
    </location>
</feature>
<evidence type="ECO:0000313" key="3">
    <source>
        <dbReference type="Proteomes" id="UP000053831"/>
    </source>
</evidence>
<feature type="compositionally biased region" description="Basic residues" evidence="1">
    <location>
        <begin position="397"/>
        <end position="408"/>
    </location>
</feature>
<feature type="compositionally biased region" description="Polar residues" evidence="1">
    <location>
        <begin position="420"/>
        <end position="438"/>
    </location>
</feature>
<proteinExistence type="predicted"/>
<name>A0A0M8MSI7_ESCWE</name>
<dbReference type="GO" id="GO:0031932">
    <property type="term" value="C:TORC2 complex"/>
    <property type="evidence" value="ECO:0007669"/>
    <property type="project" value="TreeGrafter"/>
</dbReference>
<keyword evidence="3" id="KW-1185">Reference proteome</keyword>
<dbReference type="PANTHER" id="PTHR32428:SF2">
    <property type="entry name" value="TARGET OF RAPAMYCIN COMPLEX 2 SUBUNIT BIT61-RELATED"/>
    <property type="match status" value="1"/>
</dbReference>
<protein>
    <submittedName>
        <fullName evidence="2">Target of rapamycin complex 2 subunit bit61</fullName>
    </submittedName>
</protein>
<feature type="region of interest" description="Disordered" evidence="1">
    <location>
        <begin position="1"/>
        <end position="89"/>
    </location>
</feature>
<feature type="compositionally biased region" description="Low complexity" evidence="1">
    <location>
        <begin position="18"/>
        <end position="56"/>
    </location>
</feature>
<comment type="caution">
    <text evidence="2">The sequence shown here is derived from an EMBL/GenBank/DDBJ whole genome shotgun (WGS) entry which is preliminary data.</text>
</comment>
<feature type="compositionally biased region" description="Polar residues" evidence="1">
    <location>
        <begin position="369"/>
        <end position="381"/>
    </location>
</feature>
<feature type="compositionally biased region" description="Polar residues" evidence="1">
    <location>
        <begin position="102"/>
        <end position="113"/>
    </location>
</feature>
<dbReference type="AlphaFoldDB" id="A0A0M8MSI7"/>
<accession>A0A0M8MSI7</accession>
<feature type="compositionally biased region" description="Low complexity" evidence="1">
    <location>
        <begin position="146"/>
        <end position="160"/>
    </location>
</feature>
<sequence>MQPASFGTPSGRPQGRAPGTISSLSTSSTPTGDPSHPLSSQLQTQPPSSASPQARQPHLDSPTRGDDAPSAIAIPRTRPNHGAAAPLSSTPIYHQFATAHANPSVSGASTAFSRPNGARTATHGPASSVLKTHARKHAATQGMFEPTLPSTSTSSLSLMGINGGGGAGGSSTPSHQTTAGLTASQIAAQAAVASHSNALHFRQRSSTVPFPGETETSRRGSGSKVPINPPMLSLTEASTPRESGFPSLGGGAHQERQPAAASHSPAATAAANVVFPRSGQNSPTQRETPVSPQPPAPSALASSAAAATEKLLSKSEKAKAKLFSRPGKIGTKGDVKDKPLPSPGKIGNALSALQRNNFSANSLADPNGPQLYSLSNSSSATIRPLEPNVEEKGKEKEKKHHFLSRQKQKLKEDYHLPLSSAASNSRPTDPNAPSSLYNFSVPPSPSPHSSSFAKSKKDKKHGDRSEHRNDGDASMGADWPGSSSLPALSPFPSNLSDVIDLGKSAPSNMSMEDAWPYLKAKLLVIFQGEDLRLPIEDINRVVQSHIQWCVHKRSPNAMLDDLRDLLAMGFSTMDRTLRKTPEDRFMPTLVELWLFTFTSILPYMQAAFLPLDLEVAGCGTIMTADHAREFWGGVATSSAGPNDKSVPVMPAATILDVRRLVLTAYRDIVILPRYDSLKTIFSRLSLEFLPSAFSNMALASPPESGLSTSPSESFSAMARPGTAMSLDPSVGSCASTSTTLLSESSVGSRSRAVSNVSLGSRGSDGLHRPFTPSGVQILSSVREQNVEDSKQVTDMVGRMLQCMSVLSSLGGVGGDANDDGNRRMVELCKMLKLNWLGRGRTGRNRMGIVGGRVRRDEVREEVRVT</sequence>
<feature type="compositionally biased region" description="Basic and acidic residues" evidence="1">
    <location>
        <begin position="460"/>
        <end position="471"/>
    </location>
</feature>
<reference evidence="2 3" key="1">
    <citation type="submission" date="2015-07" db="EMBL/GenBank/DDBJ databases">
        <title>The genome of the fungus Escovopsis weberi, a specialized disease agent of ant agriculture.</title>
        <authorList>
            <person name="de Man T.J."/>
            <person name="Stajich J.E."/>
            <person name="Kubicek C.P."/>
            <person name="Chenthamara K."/>
            <person name="Atanasova L."/>
            <person name="Druzhinina I.S."/>
            <person name="Birnbaum S."/>
            <person name="Barribeau S.M."/>
            <person name="Teiling C."/>
            <person name="Suen G."/>
            <person name="Currie C."/>
            <person name="Gerardo N.M."/>
        </authorList>
    </citation>
    <scope>NUCLEOTIDE SEQUENCE [LARGE SCALE GENOMIC DNA]</scope>
</reference>
<organism evidence="2 3">
    <name type="scientific">Escovopsis weberi</name>
    <dbReference type="NCBI Taxonomy" id="150374"/>
    <lineage>
        <taxon>Eukaryota</taxon>
        <taxon>Fungi</taxon>
        <taxon>Dikarya</taxon>
        <taxon>Ascomycota</taxon>
        <taxon>Pezizomycotina</taxon>
        <taxon>Sordariomycetes</taxon>
        <taxon>Hypocreomycetidae</taxon>
        <taxon>Hypocreales</taxon>
        <taxon>Hypocreaceae</taxon>
        <taxon>Escovopsis</taxon>
    </lineage>
</organism>
<evidence type="ECO:0000256" key="1">
    <source>
        <dbReference type="SAM" id="MobiDB-lite"/>
    </source>
</evidence>
<gene>
    <name evidence="2" type="ORF">ESCO_001036</name>
</gene>
<dbReference type="GO" id="GO:0038203">
    <property type="term" value="P:TORC2 signaling"/>
    <property type="evidence" value="ECO:0007669"/>
    <property type="project" value="TreeGrafter"/>
</dbReference>
<dbReference type="STRING" id="150374.A0A0M8MSI7"/>
<dbReference type="Pfam" id="PF08539">
    <property type="entry name" value="HbrB"/>
    <property type="match status" value="1"/>
</dbReference>
<dbReference type="EMBL" id="LGSR01000020">
    <property type="protein sequence ID" value="KOS18476.1"/>
    <property type="molecule type" value="Genomic_DNA"/>
</dbReference>
<dbReference type="OrthoDB" id="2290221at2759"/>
<feature type="compositionally biased region" description="Basic and acidic residues" evidence="1">
    <location>
        <begin position="57"/>
        <end position="67"/>
    </location>
</feature>
<dbReference type="PANTHER" id="PTHR32428">
    <property type="entry name" value="TARGET OF RAPAMYCIN COMPLEX 2 SUBUNIT BIT61-RELATED"/>
    <property type="match status" value="1"/>
</dbReference>
<dbReference type="Proteomes" id="UP000053831">
    <property type="component" value="Unassembled WGS sequence"/>
</dbReference>
<feature type="region of interest" description="Disordered" evidence="1">
    <location>
        <begin position="369"/>
        <end position="485"/>
    </location>
</feature>
<dbReference type="InterPro" id="IPR013745">
    <property type="entry name" value="Bit61/PRR5"/>
</dbReference>
<feature type="region of interest" description="Disordered" evidence="1">
    <location>
        <begin position="102"/>
        <end position="182"/>
    </location>
</feature>
<feature type="compositionally biased region" description="Polar residues" evidence="1">
    <location>
        <begin position="278"/>
        <end position="290"/>
    </location>
</feature>
<feature type="region of interest" description="Disordered" evidence="1">
    <location>
        <begin position="197"/>
        <end position="348"/>
    </location>
</feature>
<evidence type="ECO:0000313" key="2">
    <source>
        <dbReference type="EMBL" id="KOS18476.1"/>
    </source>
</evidence>
<feature type="compositionally biased region" description="Low complexity" evidence="1">
    <location>
        <begin position="258"/>
        <end position="271"/>
    </location>
</feature>
<feature type="compositionally biased region" description="Low complexity" evidence="1">
    <location>
        <begin position="298"/>
        <end position="310"/>
    </location>
</feature>